<evidence type="ECO:0000313" key="3">
    <source>
        <dbReference type="Proteomes" id="UP001482620"/>
    </source>
</evidence>
<feature type="compositionally biased region" description="Basic and acidic residues" evidence="1">
    <location>
        <begin position="104"/>
        <end position="129"/>
    </location>
</feature>
<dbReference type="Proteomes" id="UP001482620">
    <property type="component" value="Unassembled WGS sequence"/>
</dbReference>
<feature type="region of interest" description="Disordered" evidence="1">
    <location>
        <begin position="103"/>
        <end position="129"/>
    </location>
</feature>
<gene>
    <name evidence="2" type="ORF">ILYODFUR_038729</name>
</gene>
<dbReference type="EMBL" id="JAHRIQ010079577">
    <property type="protein sequence ID" value="MEQ2246464.1"/>
    <property type="molecule type" value="Genomic_DNA"/>
</dbReference>
<accession>A0ABV0UP49</accession>
<protein>
    <submittedName>
        <fullName evidence="2">Uncharacterized protein</fullName>
    </submittedName>
</protein>
<name>A0ABV0UP49_9TELE</name>
<proteinExistence type="predicted"/>
<comment type="caution">
    <text evidence="2">The sequence shown here is derived from an EMBL/GenBank/DDBJ whole genome shotgun (WGS) entry which is preliminary data.</text>
</comment>
<reference evidence="2 3" key="1">
    <citation type="submission" date="2021-06" db="EMBL/GenBank/DDBJ databases">
        <authorList>
            <person name="Palmer J.M."/>
        </authorList>
    </citation>
    <scope>NUCLEOTIDE SEQUENCE [LARGE SCALE GENOMIC DNA]</scope>
    <source>
        <strain evidence="3">if_2019</strain>
        <tissue evidence="2">Muscle</tissue>
    </source>
</reference>
<organism evidence="2 3">
    <name type="scientific">Ilyodon furcidens</name>
    <name type="common">goldbreast splitfin</name>
    <dbReference type="NCBI Taxonomy" id="33524"/>
    <lineage>
        <taxon>Eukaryota</taxon>
        <taxon>Metazoa</taxon>
        <taxon>Chordata</taxon>
        <taxon>Craniata</taxon>
        <taxon>Vertebrata</taxon>
        <taxon>Euteleostomi</taxon>
        <taxon>Actinopterygii</taxon>
        <taxon>Neopterygii</taxon>
        <taxon>Teleostei</taxon>
        <taxon>Neoteleostei</taxon>
        <taxon>Acanthomorphata</taxon>
        <taxon>Ovalentaria</taxon>
        <taxon>Atherinomorphae</taxon>
        <taxon>Cyprinodontiformes</taxon>
        <taxon>Goodeidae</taxon>
        <taxon>Ilyodon</taxon>
    </lineage>
</organism>
<keyword evidence="3" id="KW-1185">Reference proteome</keyword>
<evidence type="ECO:0000313" key="2">
    <source>
        <dbReference type="EMBL" id="MEQ2246464.1"/>
    </source>
</evidence>
<evidence type="ECO:0000256" key="1">
    <source>
        <dbReference type="SAM" id="MobiDB-lite"/>
    </source>
</evidence>
<sequence>MLLGSCMRIVTDLLNNNESCFFLDRVDGFPGGLKGGEGLKLVEWSGSVLMQVCRRRERACYWVEEECSPTAEGKGVDESQAWMVQTGRREWLEISSPERVAALEGRRDHKKYGSPEPPPPRKTESYIMS</sequence>